<evidence type="ECO:0000256" key="2">
    <source>
        <dbReference type="ARBA" id="ARBA00006409"/>
    </source>
</evidence>
<dbReference type="Gene3D" id="3.40.50.620">
    <property type="entry name" value="HUPs"/>
    <property type="match status" value="1"/>
</dbReference>
<dbReference type="PATRIC" id="fig|1706436.3.peg.453"/>
<evidence type="ECO:0000256" key="9">
    <source>
        <dbReference type="ARBA" id="ARBA00023125"/>
    </source>
</evidence>
<proteinExistence type="inferred from homology"/>
<evidence type="ECO:0000256" key="12">
    <source>
        <dbReference type="ARBA" id="ARBA00031671"/>
    </source>
</evidence>
<accession>A0A150ITJ2</accession>
<dbReference type="GO" id="GO:0003677">
    <property type="term" value="F:DNA binding"/>
    <property type="evidence" value="ECO:0007669"/>
    <property type="project" value="UniProtKB-KW"/>
</dbReference>
<dbReference type="Proteomes" id="UP000092403">
    <property type="component" value="Unassembled WGS sequence"/>
</dbReference>
<dbReference type="Gene3D" id="1.10.579.10">
    <property type="entry name" value="DNA Cyclobutane Dipyrimidine Photolyase, subunit A, domain 3"/>
    <property type="match status" value="1"/>
</dbReference>
<reference evidence="19 20" key="1">
    <citation type="journal article" date="2016" name="ISME J.">
        <title>Chasing the elusive Euryarchaeota class WSA2: genomes reveal a uniquely fastidious methyl-reducing methanogen.</title>
        <authorList>
            <person name="Nobu M.K."/>
            <person name="Narihiro T."/>
            <person name="Kuroda K."/>
            <person name="Mei R."/>
            <person name="Liu W.T."/>
        </authorList>
    </citation>
    <scope>NUCLEOTIDE SEQUENCE [LARGE SCALE GENOMIC DNA]</scope>
    <source>
        <strain evidence="16">B03fssc0709_Meth_Bin005</strain>
        <strain evidence="17">B15fssc0709_Meth_Bin003</strain>
        <strain evidence="18">BMIXfssc0709_Meth_Bin006</strain>
    </source>
</reference>
<evidence type="ECO:0000313" key="17">
    <source>
        <dbReference type="EMBL" id="KYC48198.1"/>
    </source>
</evidence>
<keyword evidence="11 18" id="KW-0456">Lyase</keyword>
<dbReference type="InterPro" id="IPR036155">
    <property type="entry name" value="Crypto/Photolyase_N_sf"/>
</dbReference>
<keyword evidence="6" id="KW-0227">DNA damage</keyword>
<evidence type="ECO:0000256" key="8">
    <source>
        <dbReference type="ARBA" id="ARBA00022991"/>
    </source>
</evidence>
<dbReference type="InterPro" id="IPR006050">
    <property type="entry name" value="DNA_photolyase_N"/>
</dbReference>
<evidence type="ECO:0000256" key="14">
    <source>
        <dbReference type="ARBA" id="ARBA00053026"/>
    </source>
</evidence>
<dbReference type="Pfam" id="PF00875">
    <property type="entry name" value="DNA_photolyase"/>
    <property type="match status" value="1"/>
</dbReference>
<comment type="similarity">
    <text evidence="2">Belongs to the DNA photolyase class-2 family.</text>
</comment>
<keyword evidence="8" id="KW-0157">Chromophore</keyword>
<dbReference type="InterPro" id="IPR052219">
    <property type="entry name" value="Photolyase_Class-2"/>
</dbReference>
<dbReference type="PROSITE" id="PS51645">
    <property type="entry name" value="PHR_CRY_ALPHA_BETA"/>
    <property type="match status" value="1"/>
</dbReference>
<evidence type="ECO:0000259" key="15">
    <source>
        <dbReference type="PROSITE" id="PS51645"/>
    </source>
</evidence>
<dbReference type="PANTHER" id="PTHR10211:SF0">
    <property type="entry name" value="DEOXYRIBODIPYRIMIDINE PHOTO-LYASE"/>
    <property type="match status" value="1"/>
</dbReference>
<evidence type="ECO:0000256" key="11">
    <source>
        <dbReference type="ARBA" id="ARBA00023239"/>
    </source>
</evidence>
<comment type="cofactor">
    <cofactor evidence="1">
        <name>FAD</name>
        <dbReference type="ChEBI" id="CHEBI:57692"/>
    </cofactor>
</comment>
<evidence type="ECO:0000313" key="19">
    <source>
        <dbReference type="Proteomes" id="UP000091929"/>
    </source>
</evidence>
<dbReference type="Gene3D" id="1.25.40.80">
    <property type="match status" value="1"/>
</dbReference>
<dbReference type="GO" id="GO:0003904">
    <property type="term" value="F:deoxyribodipyrimidine photo-lyase activity"/>
    <property type="evidence" value="ECO:0007669"/>
    <property type="project" value="UniProtKB-EC"/>
</dbReference>
<evidence type="ECO:0000256" key="1">
    <source>
        <dbReference type="ARBA" id="ARBA00001974"/>
    </source>
</evidence>
<dbReference type="InterPro" id="IPR036134">
    <property type="entry name" value="Crypto/Photolyase_FAD-like_sf"/>
</dbReference>
<keyword evidence="5" id="KW-0285">Flavoprotein</keyword>
<keyword evidence="7" id="KW-0274">FAD</keyword>
<dbReference type="EC" id="4.1.99.3" evidence="3"/>
<evidence type="ECO:0000313" key="21">
    <source>
        <dbReference type="Proteomes" id="UP000092403"/>
    </source>
</evidence>
<comment type="caution">
    <text evidence="18">The sequence shown here is derived from an EMBL/GenBank/DDBJ whole genome shotgun (WGS) entry which is preliminary data.</text>
</comment>
<dbReference type="PANTHER" id="PTHR10211">
    <property type="entry name" value="DEOXYRIBODIPYRIMIDINE PHOTOLYASE"/>
    <property type="match status" value="1"/>
</dbReference>
<evidence type="ECO:0000256" key="10">
    <source>
        <dbReference type="ARBA" id="ARBA00023204"/>
    </source>
</evidence>
<dbReference type="Proteomes" id="UP000091929">
    <property type="component" value="Unassembled WGS sequence"/>
</dbReference>
<evidence type="ECO:0000256" key="6">
    <source>
        <dbReference type="ARBA" id="ARBA00022763"/>
    </source>
</evidence>
<accession>A0A150J0T6</accession>
<organism evidence="18 21">
    <name type="scientific">Candidatus Methanofastidiosum methylothiophilum</name>
    <dbReference type="NCBI Taxonomy" id="1705564"/>
    <lineage>
        <taxon>Archaea</taxon>
        <taxon>Methanobacteriati</taxon>
        <taxon>Methanobacteriota</taxon>
        <taxon>Stenosarchaea group</taxon>
        <taxon>Candidatus Methanofastidiosia</taxon>
        <taxon>Candidatus Methanofastidiosales</taxon>
        <taxon>Candidatus Methanofastidiosaceae</taxon>
        <taxon>Candidatus Methanofastidiosum</taxon>
    </lineage>
</organism>
<dbReference type="EMBL" id="LNGF01000009">
    <property type="protein sequence ID" value="KYC48198.1"/>
    <property type="molecule type" value="Genomic_DNA"/>
</dbReference>
<dbReference type="PATRIC" id="fig|1706438.3.peg.542"/>
<evidence type="ECO:0000256" key="13">
    <source>
        <dbReference type="ARBA" id="ARBA00033999"/>
    </source>
</evidence>
<comment type="cofactor">
    <cofactor evidence="14">
        <name>coenzyme F420-(gamma-Glu)n</name>
        <dbReference type="ChEBI" id="CHEBI:133980"/>
    </cofactor>
</comment>
<dbReference type="SUPFAM" id="SSF52425">
    <property type="entry name" value="Cryptochrome/photolyase, N-terminal domain"/>
    <property type="match status" value="1"/>
</dbReference>
<dbReference type="SUPFAM" id="SSF48173">
    <property type="entry name" value="Cryptochrome/photolyase FAD-binding domain"/>
    <property type="match status" value="1"/>
</dbReference>
<feature type="domain" description="Photolyase/cryptochrome alpha/beta" evidence="15">
    <location>
        <begin position="19"/>
        <end position="147"/>
    </location>
</feature>
<dbReference type="EMBL" id="LNGE01000008">
    <property type="protein sequence ID" value="KYC45929.1"/>
    <property type="molecule type" value="Genomic_DNA"/>
</dbReference>
<accession>A0A150ILR3</accession>
<dbReference type="InterPro" id="IPR014729">
    <property type="entry name" value="Rossmann-like_a/b/a_fold"/>
</dbReference>
<name>A0A150J0T6_9EURY</name>
<evidence type="ECO:0000313" key="16">
    <source>
        <dbReference type="EMBL" id="KYC45929.1"/>
    </source>
</evidence>
<evidence type="ECO:0000256" key="5">
    <source>
        <dbReference type="ARBA" id="ARBA00022630"/>
    </source>
</evidence>
<keyword evidence="10" id="KW-0234">DNA repair</keyword>
<gene>
    <name evidence="18" type="primary">phr</name>
    <name evidence="16" type="ORF">APG10_00449</name>
    <name evidence="17" type="ORF">APG11_00559</name>
    <name evidence="18" type="ORF">APG12_00540</name>
</gene>
<dbReference type="EMBL" id="LNJC01000007">
    <property type="protein sequence ID" value="KYC50853.1"/>
    <property type="molecule type" value="Genomic_DNA"/>
</dbReference>
<keyword evidence="9" id="KW-0238">DNA-binding</keyword>
<dbReference type="AlphaFoldDB" id="A0A150J0T6"/>
<evidence type="ECO:0000313" key="20">
    <source>
        <dbReference type="Proteomes" id="UP000092401"/>
    </source>
</evidence>
<sequence length="452" mass="53131">MIQKERIKFLNQKKEKNGDFILYWMQSSQRTEYNHALEYSIIKANSLNKPLIVFFGLEEKFPNANLRNFSFMLEGLYEVNKSLIGLGIKFVLWKKSPQIGATELSNDAIVVIVDKGYQRIERQWRNYVANNIECPLVEIETNTVVPIEEASKKEEYSAATIRPKINKILNSYLIPLELNRPIKKSLSFDIDSLDIEELDNLLKSIDVDKNVKVAPDLIGGTSEAKSHIDFFIKNKLDRYDDLRNNPNLDYLSNMSPYLHFGQISPLFLTMKILETESPGKESYLEELIVRRELSINYIYYNNAYDSFEGLPDWCKRTLEFHEKDPREYIYSIKEFENAKTHDPYWNAAQKEMVLKGKMHGYMRMYWGKKVIEWSNSPREAYKILIYLNDKYELDGRDANGYTGVAWCFGKHDRPWTERNIFGNIRYMNDKGLKRKFDPDAYAKKINEYTVSN</sequence>
<evidence type="ECO:0000256" key="4">
    <source>
        <dbReference type="ARBA" id="ARBA00014046"/>
    </source>
</evidence>
<protein>
    <recommendedName>
        <fullName evidence="4">Deoxyribodipyrimidine photo-lyase</fullName>
        <ecNumber evidence="3">4.1.99.3</ecNumber>
    </recommendedName>
    <alternativeName>
        <fullName evidence="12">DNA photolyase</fullName>
    </alternativeName>
</protein>
<evidence type="ECO:0000256" key="3">
    <source>
        <dbReference type="ARBA" id="ARBA00013149"/>
    </source>
</evidence>
<dbReference type="Proteomes" id="UP000092401">
    <property type="component" value="Unassembled WGS sequence"/>
</dbReference>
<dbReference type="GO" id="GO:0000719">
    <property type="term" value="P:photoreactive repair"/>
    <property type="evidence" value="ECO:0007669"/>
    <property type="project" value="TreeGrafter"/>
</dbReference>
<comment type="catalytic activity">
    <reaction evidence="13">
        <text>cyclobutadipyrimidine (in DNA) = 2 pyrimidine residues (in DNA).</text>
        <dbReference type="EC" id="4.1.99.3"/>
    </reaction>
</comment>
<evidence type="ECO:0000256" key="7">
    <source>
        <dbReference type="ARBA" id="ARBA00022827"/>
    </source>
</evidence>
<dbReference type="FunFam" id="1.10.579.10:FF:000002">
    <property type="entry name" value="Deoxyribodipyrimidine photolyase"/>
    <property type="match status" value="1"/>
</dbReference>
<dbReference type="PATRIC" id="fig|1706437.3.peg.565"/>
<evidence type="ECO:0000313" key="18">
    <source>
        <dbReference type="EMBL" id="KYC50853.1"/>
    </source>
</evidence>